<gene>
    <name evidence="1" type="ORF">Bpfe_029326</name>
</gene>
<evidence type="ECO:0000313" key="2">
    <source>
        <dbReference type="Proteomes" id="UP001233172"/>
    </source>
</evidence>
<keyword evidence="2" id="KW-1185">Reference proteome</keyword>
<sequence length="198" mass="22530">MVQFLSYLYFLSREENLKQELEMANNKPMPPSLLALSENSILHPAPVIGLSLKSQISVSATEWDVEALKTQSSENHSEFSQGNKNQALKITEANKPTYPALRLMLSSNSSLHPVLVIRPNLKSEVPVSVSDVQEMKEINLQKEVEPSNINQFKSWHLEELKEAHIACEVWTWQQNITLTRQIRQKGNYQHSAVEHSKA</sequence>
<evidence type="ECO:0000313" key="1">
    <source>
        <dbReference type="EMBL" id="KAK0041233.1"/>
    </source>
</evidence>
<proteinExistence type="predicted"/>
<dbReference type="AlphaFoldDB" id="A0AAD8ARX0"/>
<name>A0AAD8ARX0_BIOPF</name>
<reference evidence="1" key="2">
    <citation type="submission" date="2023-04" db="EMBL/GenBank/DDBJ databases">
        <authorList>
            <person name="Bu L."/>
            <person name="Lu L."/>
            <person name="Laidemitt M.R."/>
            <person name="Zhang S.M."/>
            <person name="Mutuku M."/>
            <person name="Mkoji G."/>
            <person name="Steinauer M."/>
            <person name="Loker E.S."/>
        </authorList>
    </citation>
    <scope>NUCLEOTIDE SEQUENCE</scope>
    <source>
        <strain evidence="1">KasaAsao</strain>
        <tissue evidence="1">Whole Snail</tissue>
    </source>
</reference>
<dbReference type="Proteomes" id="UP001233172">
    <property type="component" value="Unassembled WGS sequence"/>
</dbReference>
<dbReference type="EMBL" id="JASAOG010000282">
    <property type="protein sequence ID" value="KAK0041233.1"/>
    <property type="molecule type" value="Genomic_DNA"/>
</dbReference>
<protein>
    <submittedName>
        <fullName evidence="1">Zinc finger protein 468</fullName>
    </submittedName>
</protein>
<reference evidence="1" key="1">
    <citation type="journal article" date="2023" name="PLoS Negl. Trop. Dis.">
        <title>A genome sequence for Biomphalaria pfeifferi, the major vector snail for the human-infecting parasite Schistosoma mansoni.</title>
        <authorList>
            <person name="Bu L."/>
            <person name="Lu L."/>
            <person name="Laidemitt M.R."/>
            <person name="Zhang S.M."/>
            <person name="Mutuku M."/>
            <person name="Mkoji G."/>
            <person name="Steinauer M."/>
            <person name="Loker E.S."/>
        </authorList>
    </citation>
    <scope>NUCLEOTIDE SEQUENCE</scope>
    <source>
        <strain evidence="1">KasaAsao</strain>
    </source>
</reference>
<accession>A0AAD8ARX0</accession>
<organism evidence="1 2">
    <name type="scientific">Biomphalaria pfeifferi</name>
    <name type="common">Bloodfluke planorb</name>
    <name type="synonym">Freshwater snail</name>
    <dbReference type="NCBI Taxonomy" id="112525"/>
    <lineage>
        <taxon>Eukaryota</taxon>
        <taxon>Metazoa</taxon>
        <taxon>Spiralia</taxon>
        <taxon>Lophotrochozoa</taxon>
        <taxon>Mollusca</taxon>
        <taxon>Gastropoda</taxon>
        <taxon>Heterobranchia</taxon>
        <taxon>Euthyneura</taxon>
        <taxon>Panpulmonata</taxon>
        <taxon>Hygrophila</taxon>
        <taxon>Lymnaeoidea</taxon>
        <taxon>Planorbidae</taxon>
        <taxon>Biomphalaria</taxon>
    </lineage>
</organism>
<comment type="caution">
    <text evidence="1">The sequence shown here is derived from an EMBL/GenBank/DDBJ whole genome shotgun (WGS) entry which is preliminary data.</text>
</comment>